<dbReference type="HOGENOM" id="CLU_2271437_0_0_9"/>
<dbReference type="KEGG" id="aac:Aaci_0207"/>
<dbReference type="Pfam" id="PF01381">
    <property type="entry name" value="HTH_3"/>
    <property type="match status" value="1"/>
</dbReference>
<evidence type="ECO:0000256" key="2">
    <source>
        <dbReference type="SAM" id="MobiDB-lite"/>
    </source>
</evidence>
<keyword evidence="1" id="KW-0238">DNA-binding</keyword>
<dbReference type="CDD" id="cd00093">
    <property type="entry name" value="HTH_XRE"/>
    <property type="match status" value="1"/>
</dbReference>
<dbReference type="PANTHER" id="PTHR46558">
    <property type="entry name" value="TRACRIPTIONAL REGULATORY PROTEIN-RELATED-RELATED"/>
    <property type="match status" value="1"/>
</dbReference>
<dbReference type="Gene3D" id="1.10.260.40">
    <property type="entry name" value="lambda repressor-like DNA-binding domains"/>
    <property type="match status" value="1"/>
</dbReference>
<dbReference type="SMART" id="SM00530">
    <property type="entry name" value="HTH_XRE"/>
    <property type="match status" value="1"/>
</dbReference>
<dbReference type="EMBL" id="CP001727">
    <property type="protein sequence ID" value="ACV57270.1"/>
    <property type="molecule type" value="Genomic_DNA"/>
</dbReference>
<dbReference type="PANTHER" id="PTHR46558:SF11">
    <property type="entry name" value="HTH-TYPE TRANSCRIPTIONAL REGULATOR XRE"/>
    <property type="match status" value="1"/>
</dbReference>
<proteinExistence type="predicted"/>
<organism evidence="4 5">
    <name type="scientific">Alicyclobacillus acidocaldarius subsp. acidocaldarius (strain ATCC 27009 / DSM 446 / BCRC 14685 / JCM 5260 / KCTC 1825 / NBRC 15652 / NCIMB 11725 / NRRL B-14509 / 104-IA)</name>
    <name type="common">Bacillus acidocaldarius</name>
    <dbReference type="NCBI Taxonomy" id="521098"/>
    <lineage>
        <taxon>Bacteria</taxon>
        <taxon>Bacillati</taxon>
        <taxon>Bacillota</taxon>
        <taxon>Bacilli</taxon>
        <taxon>Bacillales</taxon>
        <taxon>Alicyclobacillaceae</taxon>
        <taxon>Alicyclobacillus</taxon>
    </lineage>
</organism>
<evidence type="ECO:0000313" key="4">
    <source>
        <dbReference type="EMBL" id="ACV57270.1"/>
    </source>
</evidence>
<dbReference type="STRING" id="521098.Aaci_0207"/>
<sequence>MDAFGRRLRAFRKLKHMTQADLARALGVSLATIGGIERGTRQPTAHLVSAIASALSVDVEELCGPTWPGDGWDRGAAEDAADSRAGHGHATVDGPHSPLDQGAMVR</sequence>
<feature type="region of interest" description="Disordered" evidence="2">
    <location>
        <begin position="68"/>
        <end position="106"/>
    </location>
</feature>
<protein>
    <submittedName>
        <fullName evidence="4">Transcriptional regulator, XRE family</fullName>
    </submittedName>
</protein>
<dbReference type="InterPro" id="IPR010982">
    <property type="entry name" value="Lambda_DNA-bd_dom_sf"/>
</dbReference>
<dbReference type="eggNOG" id="COG1396">
    <property type="taxonomic scope" value="Bacteria"/>
</dbReference>
<gene>
    <name evidence="4" type="ordered locus">Aaci_0207</name>
</gene>
<dbReference type="GO" id="GO:0003677">
    <property type="term" value="F:DNA binding"/>
    <property type="evidence" value="ECO:0007669"/>
    <property type="project" value="UniProtKB-KW"/>
</dbReference>
<evidence type="ECO:0000256" key="1">
    <source>
        <dbReference type="ARBA" id="ARBA00023125"/>
    </source>
</evidence>
<dbReference type="SUPFAM" id="SSF47413">
    <property type="entry name" value="lambda repressor-like DNA-binding domains"/>
    <property type="match status" value="1"/>
</dbReference>
<evidence type="ECO:0000259" key="3">
    <source>
        <dbReference type="PROSITE" id="PS50943"/>
    </source>
</evidence>
<keyword evidence="5" id="KW-1185">Reference proteome</keyword>
<reference evidence="4 5" key="2">
    <citation type="journal article" date="2010" name="Stand. Genomic Sci.">
        <title>Complete genome sequence of Alicyclobacillus acidocaldarius type strain (104-IA).</title>
        <authorList>
            <person name="Mavromatis K."/>
            <person name="Sikorski J."/>
            <person name="Lapidus A."/>
            <person name="Glavina Del Rio T."/>
            <person name="Copeland A."/>
            <person name="Tice H."/>
            <person name="Cheng J.F."/>
            <person name="Lucas S."/>
            <person name="Chen F."/>
            <person name="Nolan M."/>
            <person name="Bruce D."/>
            <person name="Goodwin L."/>
            <person name="Pitluck S."/>
            <person name="Ivanova N."/>
            <person name="Ovchinnikova G."/>
            <person name="Pati A."/>
            <person name="Chen A."/>
            <person name="Palaniappan K."/>
            <person name="Land M."/>
            <person name="Hauser L."/>
            <person name="Chang Y.J."/>
            <person name="Jeffries C.D."/>
            <person name="Chain P."/>
            <person name="Meincke L."/>
            <person name="Sims D."/>
            <person name="Chertkov O."/>
            <person name="Han C."/>
            <person name="Brettin T."/>
            <person name="Detter J.C."/>
            <person name="Wahrenburg C."/>
            <person name="Rohde M."/>
            <person name="Pukall R."/>
            <person name="Goker M."/>
            <person name="Bristow J."/>
            <person name="Eisen J.A."/>
            <person name="Markowitz V."/>
            <person name="Hugenholtz P."/>
            <person name="Klenk H.P."/>
            <person name="Kyrpides N.C."/>
        </authorList>
    </citation>
    <scope>NUCLEOTIDE SEQUENCE [LARGE SCALE GENOMIC DNA]</scope>
    <source>
        <strain evidence="5">ATCC 27009 / DSM 446 / BCRC 14685 / JCM 5260 / KCTC 1825 / NBRC 15652 / NCIMB 11725 / NRRL B-14509 / 104-IA</strain>
    </source>
</reference>
<name>C8WQU2_ALIAD</name>
<dbReference type="AlphaFoldDB" id="C8WQU2"/>
<evidence type="ECO:0000313" key="5">
    <source>
        <dbReference type="Proteomes" id="UP000001917"/>
    </source>
</evidence>
<dbReference type="InterPro" id="IPR001387">
    <property type="entry name" value="Cro/C1-type_HTH"/>
</dbReference>
<feature type="compositionally biased region" description="Basic and acidic residues" evidence="2">
    <location>
        <begin position="71"/>
        <end position="85"/>
    </location>
</feature>
<accession>C8WQU2</accession>
<dbReference type="PROSITE" id="PS50943">
    <property type="entry name" value="HTH_CROC1"/>
    <property type="match status" value="1"/>
</dbReference>
<reference evidence="5" key="1">
    <citation type="submission" date="2009-09" db="EMBL/GenBank/DDBJ databases">
        <title>The complete chromosome of Alicyclobacillus acidocaldarius subsp. acidocaldarius DSM 446.</title>
        <authorList>
            <consortium name="US DOE Joint Genome Institute (JGI-PGF)"/>
            <person name="Lucas S."/>
            <person name="Copeland A."/>
            <person name="Lapidus A."/>
            <person name="Glavina del Rio T."/>
            <person name="Dalin E."/>
            <person name="Tice H."/>
            <person name="Bruce D."/>
            <person name="Goodwin L."/>
            <person name="Pitluck S."/>
            <person name="Kyrpides N."/>
            <person name="Mavromatis K."/>
            <person name="Ivanova N."/>
            <person name="Ovchinnikova G."/>
            <person name="Chertkov O."/>
            <person name="Sims D."/>
            <person name="Brettin T."/>
            <person name="Detter J.C."/>
            <person name="Han C."/>
            <person name="Larimer F."/>
            <person name="Land M."/>
            <person name="Hauser L."/>
            <person name="Markowitz V."/>
            <person name="Cheng J.-F."/>
            <person name="Hugenholtz P."/>
            <person name="Woyke T."/>
            <person name="Wu D."/>
            <person name="Pukall R."/>
            <person name="Klenk H.-P."/>
            <person name="Eisen J.A."/>
        </authorList>
    </citation>
    <scope>NUCLEOTIDE SEQUENCE [LARGE SCALE GENOMIC DNA]</scope>
    <source>
        <strain evidence="5">ATCC 27009 / DSM 446 / BCRC 14685 / JCM 5260 / KCTC 1825 / NBRC 15652 / NCIMB 11725 / NRRL B-14509 / 104-IA</strain>
    </source>
</reference>
<feature type="domain" description="HTH cro/C1-type" evidence="3">
    <location>
        <begin position="8"/>
        <end position="62"/>
    </location>
</feature>
<dbReference type="Proteomes" id="UP000001917">
    <property type="component" value="Chromosome"/>
</dbReference>